<dbReference type="PATRIC" id="fig|512565.3.peg.234"/>
<dbReference type="Proteomes" id="UP000007882">
    <property type="component" value="Chromosome"/>
</dbReference>
<dbReference type="KEGG" id="ams:AMIS_2310"/>
<keyword evidence="3" id="KW-1185">Reference proteome</keyword>
<evidence type="ECO:0000256" key="1">
    <source>
        <dbReference type="SAM" id="MobiDB-lite"/>
    </source>
</evidence>
<proteinExistence type="predicted"/>
<dbReference type="EMBL" id="AP012319">
    <property type="protein sequence ID" value="BAL85451.1"/>
    <property type="molecule type" value="Genomic_DNA"/>
</dbReference>
<sequence>MRRDYPAGVVLHAPHCVEGGNSPALPIDAAYEAYPSHQLHFCFGGMVPAGLMDMHTLQEIMPFVVVEQIQYGPHDYVQSEKWPADAVRPLCGKCQGTHEAARVQAPTPAGLPQRPKLDHQS</sequence>
<dbReference type="HOGENOM" id="CLU_2033109_0_0_11"/>
<dbReference type="AlphaFoldDB" id="I0GXG4"/>
<feature type="region of interest" description="Disordered" evidence="1">
    <location>
        <begin position="99"/>
        <end position="121"/>
    </location>
</feature>
<evidence type="ECO:0000313" key="2">
    <source>
        <dbReference type="EMBL" id="BAL85451.1"/>
    </source>
</evidence>
<protein>
    <submittedName>
        <fullName evidence="2">Uncharacterized protein</fullName>
    </submittedName>
</protein>
<gene>
    <name evidence="2" type="ordered locus">AMIS_2310</name>
</gene>
<name>I0GXG4_ACTM4</name>
<dbReference type="RefSeq" id="WP_014440351.1">
    <property type="nucleotide sequence ID" value="NC_017093.1"/>
</dbReference>
<evidence type="ECO:0000313" key="3">
    <source>
        <dbReference type="Proteomes" id="UP000007882"/>
    </source>
</evidence>
<dbReference type="OrthoDB" id="3298544at2"/>
<accession>I0GXG4</accession>
<reference evidence="2 3" key="1">
    <citation type="submission" date="2012-02" db="EMBL/GenBank/DDBJ databases">
        <title>Complete genome sequence of Actinoplanes missouriensis 431 (= NBRC 102363).</title>
        <authorList>
            <person name="Ohnishi Y."/>
            <person name="Ishikawa J."/>
            <person name="Sekine M."/>
            <person name="Hosoyama A."/>
            <person name="Harada T."/>
            <person name="Narita H."/>
            <person name="Hata T."/>
            <person name="Konno Y."/>
            <person name="Tutikane K."/>
            <person name="Fujita N."/>
            <person name="Horinouchi S."/>
            <person name="Hayakawa M."/>
        </authorList>
    </citation>
    <scope>NUCLEOTIDE SEQUENCE [LARGE SCALE GENOMIC DNA]</scope>
    <source>
        <strain evidence="3">ATCC 14538 / DSM 43046 / CBS 188.64 / JCM 3121 / NBRC 102363 / NCIMB 12654 / NRRL B-3342 / UNCC 431</strain>
    </source>
</reference>
<dbReference type="STRING" id="512565.AMIS_2310"/>
<organism evidence="2 3">
    <name type="scientific">Actinoplanes missouriensis (strain ATCC 14538 / DSM 43046 / CBS 188.64 / JCM 3121 / NBRC 102363 / NCIMB 12654 / NRRL B-3342 / UNCC 431)</name>
    <dbReference type="NCBI Taxonomy" id="512565"/>
    <lineage>
        <taxon>Bacteria</taxon>
        <taxon>Bacillati</taxon>
        <taxon>Actinomycetota</taxon>
        <taxon>Actinomycetes</taxon>
        <taxon>Micromonosporales</taxon>
        <taxon>Micromonosporaceae</taxon>
        <taxon>Actinoplanes</taxon>
    </lineage>
</organism>